<reference evidence="1" key="1">
    <citation type="submission" date="2020-03" db="EMBL/GenBank/DDBJ databases">
        <title>The deep terrestrial virosphere.</title>
        <authorList>
            <person name="Holmfeldt K."/>
            <person name="Nilsson E."/>
            <person name="Simone D."/>
            <person name="Lopez-Fernandez M."/>
            <person name="Wu X."/>
            <person name="de Brujin I."/>
            <person name="Lundin D."/>
            <person name="Andersson A."/>
            <person name="Bertilsson S."/>
            <person name="Dopson M."/>
        </authorList>
    </citation>
    <scope>NUCLEOTIDE SEQUENCE</scope>
    <source>
        <strain evidence="1">MM415B01988</strain>
    </source>
</reference>
<name>A0A6M3IEK7_9ZZZZ</name>
<accession>A0A6M3IEK7</accession>
<dbReference type="EMBL" id="MT141182">
    <property type="protein sequence ID" value="QJA55803.1"/>
    <property type="molecule type" value="Genomic_DNA"/>
</dbReference>
<dbReference type="AlphaFoldDB" id="A0A6M3IEK7"/>
<evidence type="ECO:0000313" key="1">
    <source>
        <dbReference type="EMBL" id="QJA55803.1"/>
    </source>
</evidence>
<proteinExistence type="predicted"/>
<organism evidence="1">
    <name type="scientific">viral metagenome</name>
    <dbReference type="NCBI Taxonomy" id="1070528"/>
    <lineage>
        <taxon>unclassified sequences</taxon>
        <taxon>metagenomes</taxon>
        <taxon>organismal metagenomes</taxon>
    </lineage>
</organism>
<sequence>MRAFSLVFFQQQNPNPITVAGAIYDTFNPLCAACCDYRLDLETIMHDWRDCWYHMGCEGDFDASLAEWDVRYNASEAVT</sequence>
<protein>
    <submittedName>
        <fullName evidence="1">Uncharacterized protein</fullName>
    </submittedName>
</protein>
<gene>
    <name evidence="1" type="ORF">MM415B01988_0011</name>
</gene>